<evidence type="ECO:0000256" key="1">
    <source>
        <dbReference type="ARBA" id="ARBA00022676"/>
    </source>
</evidence>
<dbReference type="PANTHER" id="PTHR11927:SF9">
    <property type="entry name" value="L-FUCOSYLTRANSFERASE"/>
    <property type="match status" value="1"/>
</dbReference>
<keyword evidence="4" id="KW-1185">Reference proteome</keyword>
<dbReference type="RefSeq" id="WP_264485114.1">
    <property type="nucleotide sequence ID" value="NZ_JAPDDT010000001.1"/>
</dbReference>
<dbReference type="CDD" id="cd11301">
    <property type="entry name" value="Fut1_Fut2_like"/>
    <property type="match status" value="1"/>
</dbReference>
<dbReference type="PANTHER" id="PTHR11927">
    <property type="entry name" value="GALACTOSIDE 2-L-FUCOSYLTRANSFERASE"/>
    <property type="match status" value="1"/>
</dbReference>
<keyword evidence="2" id="KW-0808">Transferase</keyword>
<reference evidence="3 4" key="1">
    <citation type="submission" date="2022-10" db="EMBL/GenBank/DDBJ databases">
        <title>Luteolibacter arcticus strain CCTCC AB 2014275, whole genome shotgun sequencing project.</title>
        <authorList>
            <person name="Zhao G."/>
            <person name="Shen L."/>
        </authorList>
    </citation>
    <scope>NUCLEOTIDE SEQUENCE [LARGE SCALE GENOMIC DNA]</scope>
    <source>
        <strain evidence="3 4">CCTCC AB 2014275</strain>
    </source>
</reference>
<keyword evidence="1" id="KW-0328">Glycosyltransferase</keyword>
<sequence length="287" mass="33026">MTRAVVAMIKGGLGNQLFAYAAARAYSIRTRRELWIDEVSGYKRDGYDRDYKLDQFPIAGTPATARWRFGDPKGLRHKSIRTFNKLLPSPLRFYLAEDNEQSEAQLTSYISNRQVVRLNGYWQSEKYFVERAAIIRKELEPPPFPEGPDADLEALLSSTNSVFLHIRRDRYSPRLGSGYYDSSIGAAISTLGNCHFYIFGDDLEWAQQYLDFHGAPATYVSDGHSDELRDFRLMAACRHAIIANSSFSWWAAWLRRHADKRVWTPNDPGWPLKPASEWTKVPNRLEH</sequence>
<accession>A0ABT3GCH7</accession>
<dbReference type="Gene3D" id="3.40.50.11340">
    <property type="match status" value="1"/>
</dbReference>
<name>A0ABT3GCH7_9BACT</name>
<dbReference type="Proteomes" id="UP001320876">
    <property type="component" value="Unassembled WGS sequence"/>
</dbReference>
<dbReference type="EMBL" id="JAPDDT010000001">
    <property type="protein sequence ID" value="MCW1921005.1"/>
    <property type="molecule type" value="Genomic_DNA"/>
</dbReference>
<organism evidence="3 4">
    <name type="scientific">Luteolibacter arcticus</name>
    <dbReference type="NCBI Taxonomy" id="1581411"/>
    <lineage>
        <taxon>Bacteria</taxon>
        <taxon>Pseudomonadati</taxon>
        <taxon>Verrucomicrobiota</taxon>
        <taxon>Verrucomicrobiia</taxon>
        <taxon>Verrucomicrobiales</taxon>
        <taxon>Verrucomicrobiaceae</taxon>
        <taxon>Luteolibacter</taxon>
    </lineage>
</organism>
<protein>
    <submittedName>
        <fullName evidence="3">Alpha-1,2-fucosyltransferase</fullName>
    </submittedName>
</protein>
<evidence type="ECO:0000256" key="2">
    <source>
        <dbReference type="ARBA" id="ARBA00022679"/>
    </source>
</evidence>
<proteinExistence type="predicted"/>
<dbReference type="Pfam" id="PF01531">
    <property type="entry name" value="Glyco_transf_11"/>
    <property type="match status" value="1"/>
</dbReference>
<gene>
    <name evidence="3" type="ORF">OKA05_00465</name>
</gene>
<evidence type="ECO:0000313" key="3">
    <source>
        <dbReference type="EMBL" id="MCW1921005.1"/>
    </source>
</evidence>
<evidence type="ECO:0000313" key="4">
    <source>
        <dbReference type="Proteomes" id="UP001320876"/>
    </source>
</evidence>
<comment type="caution">
    <text evidence="3">The sequence shown here is derived from an EMBL/GenBank/DDBJ whole genome shotgun (WGS) entry which is preliminary data.</text>
</comment>
<dbReference type="InterPro" id="IPR002516">
    <property type="entry name" value="Glyco_trans_11"/>
</dbReference>